<protein>
    <submittedName>
        <fullName evidence="1">Uncharacterized protein</fullName>
    </submittedName>
</protein>
<dbReference type="EMBL" id="REGN01001402">
    <property type="protein sequence ID" value="RNA34880.1"/>
    <property type="molecule type" value="Genomic_DNA"/>
</dbReference>
<name>A0A3M7SH30_BRAPC</name>
<accession>A0A3M7SH30</accession>
<reference evidence="1 2" key="1">
    <citation type="journal article" date="2018" name="Sci. Rep.">
        <title>Genomic signatures of local adaptation to the degree of environmental predictability in rotifers.</title>
        <authorList>
            <person name="Franch-Gras L."/>
            <person name="Hahn C."/>
            <person name="Garcia-Roger E.M."/>
            <person name="Carmona M.J."/>
            <person name="Serra M."/>
            <person name="Gomez A."/>
        </authorList>
    </citation>
    <scope>NUCLEOTIDE SEQUENCE [LARGE SCALE GENOMIC DNA]</scope>
    <source>
        <strain evidence="1">HYR1</strain>
    </source>
</reference>
<comment type="caution">
    <text evidence="1">The sequence shown here is derived from an EMBL/GenBank/DDBJ whole genome shotgun (WGS) entry which is preliminary data.</text>
</comment>
<sequence>MCLVFSGNYYEIILNSEEWGLVVVSRGSGFYKMLGTVQTAIDAAKNFLNRDQDRLDGRPLWRPGRRPKIWTAKLAGQKFGPPSWPAKNLDRQVGRPKIWTAKLAGQIKDG</sequence>
<dbReference type="Proteomes" id="UP000276133">
    <property type="component" value="Unassembled WGS sequence"/>
</dbReference>
<proteinExistence type="predicted"/>
<dbReference type="AlphaFoldDB" id="A0A3M7SH30"/>
<keyword evidence="2" id="KW-1185">Reference proteome</keyword>
<organism evidence="1 2">
    <name type="scientific">Brachionus plicatilis</name>
    <name type="common">Marine rotifer</name>
    <name type="synonym">Brachionus muelleri</name>
    <dbReference type="NCBI Taxonomy" id="10195"/>
    <lineage>
        <taxon>Eukaryota</taxon>
        <taxon>Metazoa</taxon>
        <taxon>Spiralia</taxon>
        <taxon>Gnathifera</taxon>
        <taxon>Rotifera</taxon>
        <taxon>Eurotatoria</taxon>
        <taxon>Monogononta</taxon>
        <taxon>Pseudotrocha</taxon>
        <taxon>Ploima</taxon>
        <taxon>Brachionidae</taxon>
        <taxon>Brachionus</taxon>
    </lineage>
</organism>
<evidence type="ECO:0000313" key="2">
    <source>
        <dbReference type="Proteomes" id="UP000276133"/>
    </source>
</evidence>
<gene>
    <name evidence="1" type="ORF">BpHYR1_024636</name>
</gene>
<evidence type="ECO:0000313" key="1">
    <source>
        <dbReference type="EMBL" id="RNA34880.1"/>
    </source>
</evidence>